<evidence type="ECO:0000256" key="1">
    <source>
        <dbReference type="SAM" id="MobiDB-lite"/>
    </source>
</evidence>
<feature type="region of interest" description="Disordered" evidence="1">
    <location>
        <begin position="1"/>
        <end position="31"/>
    </location>
</feature>
<gene>
    <name evidence="2" type="ORF">ZT1E4_G5575</name>
</gene>
<organism evidence="2 3">
    <name type="scientific">Zymoseptoria tritici ST99CH_1E4</name>
    <dbReference type="NCBI Taxonomy" id="1276532"/>
    <lineage>
        <taxon>Eukaryota</taxon>
        <taxon>Fungi</taxon>
        <taxon>Dikarya</taxon>
        <taxon>Ascomycota</taxon>
        <taxon>Pezizomycotina</taxon>
        <taxon>Dothideomycetes</taxon>
        <taxon>Dothideomycetidae</taxon>
        <taxon>Mycosphaerellales</taxon>
        <taxon>Mycosphaerellaceae</taxon>
        <taxon>Zymoseptoria</taxon>
    </lineage>
</organism>
<feature type="compositionally biased region" description="Low complexity" evidence="1">
    <location>
        <begin position="10"/>
        <end position="25"/>
    </location>
</feature>
<dbReference type="AlphaFoldDB" id="A0A2H1GCR7"/>
<name>A0A2H1GCR7_ZYMTR</name>
<proteinExistence type="predicted"/>
<accession>A0A2H1GCR7</accession>
<protein>
    <recommendedName>
        <fullName evidence="4">F-box domain-containing protein</fullName>
    </recommendedName>
</protein>
<dbReference type="Proteomes" id="UP000245764">
    <property type="component" value="Chromosome 4"/>
</dbReference>
<evidence type="ECO:0000313" key="3">
    <source>
        <dbReference type="Proteomes" id="UP000245764"/>
    </source>
</evidence>
<evidence type="ECO:0000313" key="2">
    <source>
        <dbReference type="EMBL" id="SMR51356.1"/>
    </source>
</evidence>
<evidence type="ECO:0008006" key="4">
    <source>
        <dbReference type="Google" id="ProtNLM"/>
    </source>
</evidence>
<sequence>MAGLHSNKQSAHASKASSSAPHAAPTYDEDQEQPFRLLDLPDELWVKIGKMVIDDWRSIKLTTPADFDFLKRVPAAKMDPPPILHTCSALRNELRLYYYGSDKFEVGVRRAGVMWRSAQDLVGRYLVAIGPEARRQLRGYYIKDSSLSHTSRTPQEPSQTWKGLGIGMAFVPERKSHTDDRFPGPRDTLRWKITFL</sequence>
<reference evidence="3" key="1">
    <citation type="submission" date="2017-05" db="EMBL/GenBank/DDBJ databases">
        <authorList>
            <person name="Song R."/>
            <person name="Chenine A.L."/>
            <person name="Ruprecht R.M."/>
        </authorList>
    </citation>
    <scope>NUCLEOTIDE SEQUENCE [LARGE SCALE GENOMIC DNA]</scope>
</reference>
<dbReference type="EMBL" id="LT854256">
    <property type="protein sequence ID" value="SMR51356.1"/>
    <property type="molecule type" value="Genomic_DNA"/>
</dbReference>